<dbReference type="PANTHER" id="PTHR35894:SF1">
    <property type="entry name" value="PHOSPHORIBULOKINASE _ URIDINE KINASE FAMILY"/>
    <property type="match status" value="1"/>
</dbReference>
<dbReference type="PANTHER" id="PTHR35894">
    <property type="entry name" value="GENERAL SECRETION PATHWAY PROTEIN A-RELATED"/>
    <property type="match status" value="1"/>
</dbReference>
<comment type="caution">
    <text evidence="2">The sequence shown here is derived from an EMBL/GenBank/DDBJ whole genome shotgun (WGS) entry which is preliminary data.</text>
</comment>
<dbReference type="EMBL" id="VANS01000003">
    <property type="protein sequence ID" value="TMM51709.1"/>
    <property type="molecule type" value="Genomic_DNA"/>
</dbReference>
<gene>
    <name evidence="2" type="ORF">FDT80_13235</name>
</gene>
<name>A0A5S3PCW9_9RHOB</name>
<accession>A0A5S3PCW9</accession>
<dbReference type="InterPro" id="IPR011990">
    <property type="entry name" value="TPR-like_helical_dom_sf"/>
</dbReference>
<dbReference type="InterPro" id="IPR027417">
    <property type="entry name" value="P-loop_NTPase"/>
</dbReference>
<dbReference type="InterPro" id="IPR052026">
    <property type="entry name" value="ExeA_AAA_ATPase_DNA-bind"/>
</dbReference>
<evidence type="ECO:0000313" key="2">
    <source>
        <dbReference type="EMBL" id="TMM51709.1"/>
    </source>
</evidence>
<organism evidence="2 3">
    <name type="scientific">Sulfitobacter sabulilitoris</name>
    <dbReference type="NCBI Taxonomy" id="2562655"/>
    <lineage>
        <taxon>Bacteria</taxon>
        <taxon>Pseudomonadati</taxon>
        <taxon>Pseudomonadota</taxon>
        <taxon>Alphaproteobacteria</taxon>
        <taxon>Rhodobacterales</taxon>
        <taxon>Roseobacteraceae</taxon>
        <taxon>Sulfitobacter</taxon>
    </lineage>
</organism>
<proteinExistence type="predicted"/>
<dbReference type="RefSeq" id="WP_138662782.1">
    <property type="nucleotide sequence ID" value="NZ_VANS01000003.1"/>
</dbReference>
<dbReference type="InterPro" id="IPR006597">
    <property type="entry name" value="Sel1-like"/>
</dbReference>
<evidence type="ECO:0000313" key="3">
    <source>
        <dbReference type="Proteomes" id="UP000309550"/>
    </source>
</evidence>
<dbReference type="SUPFAM" id="SSF52540">
    <property type="entry name" value="P-loop containing nucleoside triphosphate hydrolases"/>
    <property type="match status" value="1"/>
</dbReference>
<dbReference type="AlphaFoldDB" id="A0A5S3PCW9"/>
<evidence type="ECO:0000256" key="1">
    <source>
        <dbReference type="SAM" id="Phobius"/>
    </source>
</evidence>
<dbReference type="SMART" id="SM00671">
    <property type="entry name" value="SEL1"/>
    <property type="match status" value="1"/>
</dbReference>
<dbReference type="Proteomes" id="UP000309550">
    <property type="component" value="Unassembled WGS sequence"/>
</dbReference>
<dbReference type="OrthoDB" id="7825074at2"/>
<dbReference type="Pfam" id="PF08238">
    <property type="entry name" value="Sel1"/>
    <property type="match status" value="1"/>
</dbReference>
<keyword evidence="1" id="KW-0472">Membrane</keyword>
<keyword evidence="1" id="KW-1133">Transmembrane helix</keyword>
<keyword evidence="1" id="KW-0812">Transmembrane</keyword>
<reference evidence="2 3" key="1">
    <citation type="submission" date="2019-05" db="EMBL/GenBank/DDBJ databases">
        <title>Sulfitobacter sabulilitoris sp. nov., isolated from a marine sand.</title>
        <authorList>
            <person name="Yoon J.-H."/>
        </authorList>
    </citation>
    <scope>NUCLEOTIDE SEQUENCE [LARGE SCALE GENOMIC DNA]</scope>
    <source>
        <strain evidence="2 3">HSMS-29</strain>
    </source>
</reference>
<keyword evidence="3" id="KW-1185">Reference proteome</keyword>
<protein>
    <submittedName>
        <fullName evidence="2">Uncharacterized protein</fullName>
    </submittedName>
</protein>
<feature type="transmembrane region" description="Helical" evidence="1">
    <location>
        <begin position="253"/>
        <end position="278"/>
    </location>
</feature>
<sequence>MVGDDPGAAPKEAAPSFGGADFVWTQTHGLAAEKLGFAIRSRLPVILMIGADGAGKTRLAREVVEHGPEDRQVLFIADPAALGDDPERYIRTVMPGVPAAPVNGGPGLPVLVIDDAHRLDPATLVRLVDLAEPETGAPGSLRLVLIGPRAFSDTLSAVRPHAVGPMIDLPELGKADIETFVRALMRQPGNDKPPPDKEEMERIAKMSLGNPRRILRLMGRRGVDEAAATPVRGPDRAGPSVRSGGAATAKARLFHPLVVVAGLSLLGMLGVGGAYTYFGLGGMAPPAMAPPTPADRAARDLAQRPVAVPPAPQGETAAPRALIAPVQAIPPSTDTARLFYRAGVELAARDSAASVAAFAHAALLGHEKAAYFLGQMYQTGEGVPRNEVLARAWYASIADSMPRAAQALAALPLVDGVPRSDTAPAVLHAELRGSAQFVVVWSDAAVVPGARYAVEFADRNRSVLETVTATVPALRLRTHFAADAFRVVRSLGDTRHASDWFVVPKLVNR</sequence>
<dbReference type="SUPFAM" id="SSF81901">
    <property type="entry name" value="HCP-like"/>
    <property type="match status" value="1"/>
</dbReference>
<dbReference type="Gene3D" id="1.25.40.10">
    <property type="entry name" value="Tetratricopeptide repeat domain"/>
    <property type="match status" value="1"/>
</dbReference>